<keyword evidence="2" id="KW-0430">Lectin</keyword>
<reference evidence="4" key="1">
    <citation type="journal article" date="2016" name="Nat. Genet.">
        <title>A high-quality carrot genome assembly provides new insights into carotenoid accumulation and asterid genome evolution.</title>
        <authorList>
            <person name="Iorizzo M."/>
            <person name="Ellison S."/>
            <person name="Senalik D."/>
            <person name="Zeng P."/>
            <person name="Satapoomin P."/>
            <person name="Huang J."/>
            <person name="Bowman M."/>
            <person name="Iovene M."/>
            <person name="Sanseverino W."/>
            <person name="Cavagnaro P."/>
            <person name="Yildiz M."/>
            <person name="Macko-Podgorni A."/>
            <person name="Moranska E."/>
            <person name="Grzebelus E."/>
            <person name="Grzebelus D."/>
            <person name="Ashrafi H."/>
            <person name="Zheng Z."/>
            <person name="Cheng S."/>
            <person name="Spooner D."/>
            <person name="Van Deynze A."/>
            <person name="Simon P."/>
        </authorList>
    </citation>
    <scope>NUCLEOTIDE SEQUENCE</scope>
    <source>
        <tissue evidence="4">Leaf</tissue>
    </source>
</reference>
<dbReference type="SMART" id="SM00915">
    <property type="entry name" value="Jacalin"/>
    <property type="match status" value="1"/>
</dbReference>
<dbReference type="InterPro" id="IPR036404">
    <property type="entry name" value="Jacalin-like_lectin_dom_sf"/>
</dbReference>
<reference evidence="4" key="2">
    <citation type="submission" date="2022-03" db="EMBL/GenBank/DDBJ databases">
        <title>Draft title - Genomic analysis of global carrot germplasm unveils the trajectory of domestication and the origin of high carotenoid orange carrot.</title>
        <authorList>
            <person name="Iorizzo M."/>
            <person name="Ellison S."/>
            <person name="Senalik D."/>
            <person name="Macko-Podgorni A."/>
            <person name="Grzebelus D."/>
            <person name="Bostan H."/>
            <person name="Rolling W."/>
            <person name="Curaba J."/>
            <person name="Simon P."/>
        </authorList>
    </citation>
    <scope>NUCLEOTIDE SEQUENCE</scope>
    <source>
        <tissue evidence="4">Leaf</tissue>
    </source>
</reference>
<dbReference type="Proteomes" id="UP000077755">
    <property type="component" value="Chromosome 2"/>
</dbReference>
<dbReference type="PANTHER" id="PTHR47293:SF79">
    <property type="entry name" value="JACALIN-TYPE LECTIN DOMAIN-CONTAINING PROTEIN"/>
    <property type="match status" value="1"/>
</dbReference>
<dbReference type="Pfam" id="PF01419">
    <property type="entry name" value="Jacalin"/>
    <property type="match status" value="1"/>
</dbReference>
<sequence>MTWRTTGGKDQIVNRKKIRFVAGPWGGSGGASWDDGVYSGVREIILVYDTCIDSIRVIYDKHGKIVKGEKHGGVGGSKMAEIKLQLPDEYLVGVSGHYGPVINSGTPVITSISFTSNKRTFGPYGVESGTPFVFSSDGAEKIVGFKGRSGWFLDEIGLYLAPAKRPSGLYYRVQQTLKNLVH</sequence>
<organism evidence="4 5">
    <name type="scientific">Daucus carota subsp. sativus</name>
    <name type="common">Carrot</name>
    <dbReference type="NCBI Taxonomy" id="79200"/>
    <lineage>
        <taxon>Eukaryota</taxon>
        <taxon>Viridiplantae</taxon>
        <taxon>Streptophyta</taxon>
        <taxon>Embryophyta</taxon>
        <taxon>Tracheophyta</taxon>
        <taxon>Spermatophyta</taxon>
        <taxon>Magnoliopsida</taxon>
        <taxon>eudicotyledons</taxon>
        <taxon>Gunneridae</taxon>
        <taxon>Pentapetalae</taxon>
        <taxon>asterids</taxon>
        <taxon>campanulids</taxon>
        <taxon>Apiales</taxon>
        <taxon>Apiaceae</taxon>
        <taxon>Apioideae</taxon>
        <taxon>Scandiceae</taxon>
        <taxon>Daucinae</taxon>
        <taxon>Daucus</taxon>
        <taxon>Daucus sect. Daucus</taxon>
    </lineage>
</organism>
<dbReference type="InterPro" id="IPR001229">
    <property type="entry name" value="Jacalin-like_lectin_dom"/>
</dbReference>
<gene>
    <name evidence="4" type="ORF">DCAR_0208591</name>
</gene>
<evidence type="ECO:0000256" key="2">
    <source>
        <dbReference type="ARBA" id="ARBA00022734"/>
    </source>
</evidence>
<protein>
    <recommendedName>
        <fullName evidence="3">Jacalin-type lectin domain-containing protein</fullName>
    </recommendedName>
</protein>
<comment type="similarity">
    <text evidence="1">Belongs to the jacalin lectin family.</text>
</comment>
<evidence type="ECO:0000259" key="3">
    <source>
        <dbReference type="PROSITE" id="PS51752"/>
    </source>
</evidence>
<dbReference type="Gene3D" id="2.100.10.30">
    <property type="entry name" value="Jacalin-like lectin domain"/>
    <property type="match status" value="1"/>
</dbReference>
<name>A0AAF1ANL3_DAUCS</name>
<evidence type="ECO:0000313" key="4">
    <source>
        <dbReference type="EMBL" id="WOG89353.1"/>
    </source>
</evidence>
<dbReference type="EMBL" id="CP093344">
    <property type="protein sequence ID" value="WOG89353.1"/>
    <property type="molecule type" value="Genomic_DNA"/>
</dbReference>
<dbReference type="FunFam" id="2.100.10.30:FF:000001">
    <property type="entry name" value="Jacalin-related lectin 33"/>
    <property type="match status" value="1"/>
</dbReference>
<feature type="domain" description="Jacalin-type lectin" evidence="3">
    <location>
        <begin position="19"/>
        <end position="162"/>
    </location>
</feature>
<dbReference type="PROSITE" id="PS51752">
    <property type="entry name" value="JACALIN_LECTIN"/>
    <property type="match status" value="1"/>
</dbReference>
<dbReference type="PANTHER" id="PTHR47293">
    <property type="entry name" value="JACALIN-RELATED LECTIN 3"/>
    <property type="match status" value="1"/>
</dbReference>
<accession>A0AAF1ANL3</accession>
<dbReference type="InterPro" id="IPR033734">
    <property type="entry name" value="Jacalin-like_lectin_dom_plant"/>
</dbReference>
<proteinExistence type="inferred from homology"/>
<evidence type="ECO:0000256" key="1">
    <source>
        <dbReference type="ARBA" id="ARBA00006568"/>
    </source>
</evidence>
<dbReference type="GO" id="GO:0030246">
    <property type="term" value="F:carbohydrate binding"/>
    <property type="evidence" value="ECO:0007669"/>
    <property type="project" value="UniProtKB-KW"/>
</dbReference>
<evidence type="ECO:0000313" key="5">
    <source>
        <dbReference type="Proteomes" id="UP000077755"/>
    </source>
</evidence>
<keyword evidence="5" id="KW-1185">Reference proteome</keyword>
<dbReference type="AlphaFoldDB" id="A0AAF1ANL3"/>
<dbReference type="CDD" id="cd09612">
    <property type="entry name" value="Jacalin"/>
    <property type="match status" value="1"/>
</dbReference>
<dbReference type="SUPFAM" id="SSF51101">
    <property type="entry name" value="Mannose-binding lectins"/>
    <property type="match status" value="1"/>
</dbReference>